<feature type="compositionally biased region" description="Polar residues" evidence="1">
    <location>
        <begin position="460"/>
        <end position="476"/>
    </location>
</feature>
<keyword evidence="3" id="KW-1185">Reference proteome</keyword>
<proteinExistence type="predicted"/>
<evidence type="ECO:0000256" key="1">
    <source>
        <dbReference type="SAM" id="MobiDB-lite"/>
    </source>
</evidence>
<accession>A0AB33IMB8</accession>
<feature type="region of interest" description="Disordered" evidence="1">
    <location>
        <begin position="454"/>
        <end position="476"/>
    </location>
</feature>
<protein>
    <submittedName>
        <fullName evidence="2">Uncharacterized protein</fullName>
    </submittedName>
</protein>
<dbReference type="EMBL" id="AP023410">
    <property type="protein sequence ID" value="BCK76932.1"/>
    <property type="molecule type" value="Genomic_DNA"/>
</dbReference>
<dbReference type="Proteomes" id="UP000516424">
    <property type="component" value="Chromosome"/>
</dbReference>
<name>A0AB33IMB8_ACEAC</name>
<reference evidence="2 3" key="1">
    <citation type="journal article" date="2011" name="Microbiology">
        <title>Transcriptome response to different carbon sources in Acetobacter aceti.</title>
        <authorList>
            <person name="Sakurai K."/>
            <person name="Arai H."/>
            <person name="Ishii M."/>
            <person name="Igarashi Y."/>
        </authorList>
    </citation>
    <scope>NUCLEOTIDE SEQUENCE [LARGE SCALE GENOMIC DNA]</scope>
    <source>
        <strain evidence="2 3">NBRC 14818</strain>
    </source>
</reference>
<organism evidence="2 3">
    <name type="scientific">Acetobacter aceti NBRC 14818</name>
    <dbReference type="NCBI Taxonomy" id="887700"/>
    <lineage>
        <taxon>Bacteria</taxon>
        <taxon>Pseudomonadati</taxon>
        <taxon>Pseudomonadota</taxon>
        <taxon>Alphaproteobacteria</taxon>
        <taxon>Acetobacterales</taxon>
        <taxon>Acetobacteraceae</taxon>
        <taxon>Acetobacter</taxon>
        <taxon>Acetobacter subgen. Acetobacter</taxon>
    </lineage>
</organism>
<dbReference type="AlphaFoldDB" id="A0AB33IMB8"/>
<evidence type="ECO:0000313" key="3">
    <source>
        <dbReference type="Proteomes" id="UP000516424"/>
    </source>
</evidence>
<gene>
    <name evidence="2" type="ORF">EMQ_2538</name>
</gene>
<sequence>MMISGKTKHMIVFGFVLMPLSGCAMRPPEIDISKMWSRSLESYGFRALYPMQEDVAIGDIFITMKSDDDSPDSGWPMRVTASDKKKLIEILQKTYEDRVTIEPAVEWMKTPSVPSNNSAASAEKEVNTKYADTKKTPASRYDIHAAGSSSPLRMKRIAVPGLAVARISSADLACGGSLYGATIRAAFGISANVGLEITLNGLEEVHLDLADAFQLIRNERDILLGTKVTPGFIAALIAQYRPGLLKAYCDGNLEKIDHDADVRLMVANEVLYTHQISYSYTDGSSLVGQLSAAAANAAIVTSSASSETSGTDTGTEETPSETTVGALQDIKTVAAAQAAAFAVLRTMAGTTAAPGGSLQAGLSRTGNVKLSDTYSQPMAVGFASPVRYRLSELLLPWQNLYYTHYRALPDQKQSFSDRVDDAFGKSGNSACGGSGAGLYKRLGGAEAQAPVAGTRLPANHPTSDSARSSIIPSTNG</sequence>
<evidence type="ECO:0000313" key="2">
    <source>
        <dbReference type="EMBL" id="BCK76932.1"/>
    </source>
</evidence>